<protein>
    <submittedName>
        <fullName evidence="2">Uncharacterized protein</fullName>
    </submittedName>
</protein>
<keyword evidence="3" id="KW-1185">Reference proteome</keyword>
<dbReference type="Proteomes" id="UP000663792">
    <property type="component" value="Unassembled WGS sequence"/>
</dbReference>
<evidence type="ECO:0000256" key="1">
    <source>
        <dbReference type="SAM" id="Phobius"/>
    </source>
</evidence>
<keyword evidence="1" id="KW-0472">Membrane</keyword>
<dbReference type="RefSeq" id="WP_205259323.1">
    <property type="nucleotide sequence ID" value="NZ_JAERWK010000005.1"/>
</dbReference>
<accession>A0A938YDW6</accession>
<dbReference type="AlphaFoldDB" id="A0A938YDW6"/>
<dbReference type="EMBL" id="JAERWK010000005">
    <property type="protein sequence ID" value="MBM9466379.1"/>
    <property type="molecule type" value="Genomic_DNA"/>
</dbReference>
<feature type="transmembrane region" description="Helical" evidence="1">
    <location>
        <begin position="33"/>
        <end position="57"/>
    </location>
</feature>
<evidence type="ECO:0000313" key="2">
    <source>
        <dbReference type="EMBL" id="MBM9466379.1"/>
    </source>
</evidence>
<name>A0A938YDW6_9ACTN</name>
<evidence type="ECO:0000313" key="3">
    <source>
        <dbReference type="Proteomes" id="UP000663792"/>
    </source>
</evidence>
<gene>
    <name evidence="2" type="ORF">JL106_03685</name>
</gene>
<reference evidence="2" key="1">
    <citation type="submission" date="2021-01" db="EMBL/GenBank/DDBJ databases">
        <title>YIM 132084 draft genome.</title>
        <authorList>
            <person name="An D."/>
        </authorList>
    </citation>
    <scope>NUCLEOTIDE SEQUENCE</scope>
    <source>
        <strain evidence="2">YIM 132084</strain>
    </source>
</reference>
<proteinExistence type="predicted"/>
<sequence length="242" mass="24715">MTLQLPATTSHPVPAQPWNEVAVRLRPSRARTALAGGLAALVVGVLVSAAGGAAMLLTDVLRSSAAAVAAPAEGQRPVVLPDEIGALRQQALLLADTGERTAGLQARLEDATARTVATLTGTYRAGAGAAAHSDADLTTIAWAMVVRTDVPAPAVLPAGPTAEDLHLAAPPREVITIGAVQCLVQTDTVPAGQQVSPADRHVQHCQRGDDDRTVLTSFGGSQPTLESAATWTDQVWAATAGV</sequence>
<keyword evidence="1" id="KW-1133">Transmembrane helix</keyword>
<keyword evidence="1" id="KW-0812">Transmembrane</keyword>
<organism evidence="2 3">
    <name type="scientific">Nakamurella leprariae</name>
    <dbReference type="NCBI Taxonomy" id="2803911"/>
    <lineage>
        <taxon>Bacteria</taxon>
        <taxon>Bacillati</taxon>
        <taxon>Actinomycetota</taxon>
        <taxon>Actinomycetes</taxon>
        <taxon>Nakamurellales</taxon>
        <taxon>Nakamurellaceae</taxon>
        <taxon>Nakamurella</taxon>
    </lineage>
</organism>
<comment type="caution">
    <text evidence="2">The sequence shown here is derived from an EMBL/GenBank/DDBJ whole genome shotgun (WGS) entry which is preliminary data.</text>
</comment>